<comment type="caution">
    <text evidence="3">The sequence shown here is derived from an EMBL/GenBank/DDBJ whole genome shotgun (WGS) entry which is preliminary data.</text>
</comment>
<feature type="region of interest" description="Disordered" evidence="1">
    <location>
        <begin position="859"/>
        <end position="909"/>
    </location>
</feature>
<keyword evidence="2" id="KW-0812">Transmembrane</keyword>
<evidence type="ECO:0000256" key="2">
    <source>
        <dbReference type="SAM" id="Phobius"/>
    </source>
</evidence>
<sequence length="926" mass="102202">MAQSASNITGSHYATPEPPILPSDNGHVIPLSTRRPYRRQKSWASPSVQYEHIDPQHDDVDSDNTEARARGLGLSEIPLQNARPVEVKRVPVGSRGYSTTTDSPEVGRADGFSQATTAQNTGNTGSEGTPWPPAGSSQWSSDEAGYRHMSSDVDLLPHDHGVGCPTQGDLLKTQWTGFTIMIVFMAVYSTFFSAIFLVIALAKPRWGHHIGPRGALSYDSATLLSAFFSKSVELTFATTYVATLGQILTRRAFAKSYFSRAQKGISIAEMNMRLWIMQPGTLVTHWSGARYVVTSLLGISALIAAFAAAFYTTAAESLVSPKLKFGQNETLTMFGEVKSSYANAIYLSDACSTPITEQMDPDAHGTTCLQIDFAGNAFRNLDTWLATWHNRAKSSENVEELSASPRPPPVAILYENTTVYGQWITPSKENITADSEAHGRLFHNVTLVMPHANVFHAARSPKNQILQPEDLQGAGEYYIKAAVPVPGINVLCVGATEADLAPLITQNDTGEPPDLPVTSDLDGLFQWAKEPNETHWAAPWFSKLPKEYNTLVNTSTTYGPQAVYMLGKRPTTAITSDYMICAVRSFLYSDCSTSYHVAQSGGQLSVHCGDDPEKWTSYSQTRKQTELEFPMVIPSKDWKDVAQEWIRAVALSSGNVDSDASASRLMTQMFPPWTNGTPTHLNPIQPTVSEALGVLAGYTLLLSSSTSQFVHYWDYALNAFTDEPAVANFSAILSYKDYSSGGDKNWKGIFYLILIAVFAQNCFCLFYLLWTFYRDGELTDYTEPQNLFALAINSPPSQMLAGACGGGPKGEMLKRKWCVDMSLDREHEHEHDTSYRNDRHGLAHPHFYVKYPDEDIFTTSPTTTSAANSPNMYRASPRSPAKSVSWSPLVDLKSRRRSKTPRPRSMHDFNVDESPAVAQYMRLIGR</sequence>
<protein>
    <submittedName>
        <fullName evidence="3">Uncharacterized protein</fullName>
    </submittedName>
</protein>
<keyword evidence="2" id="KW-1133">Transmembrane helix</keyword>
<evidence type="ECO:0000256" key="1">
    <source>
        <dbReference type="SAM" id="MobiDB-lite"/>
    </source>
</evidence>
<reference evidence="3 4" key="1">
    <citation type="submission" date="2022-12" db="EMBL/GenBank/DDBJ databases">
        <title>Genomic features and morphological characterization of a novel Knufia sp. strain isolated from spacecraft assembly facility.</title>
        <authorList>
            <person name="Teixeira M."/>
            <person name="Chander A.M."/>
            <person name="Stajich J.E."/>
            <person name="Venkateswaran K."/>
        </authorList>
    </citation>
    <scope>NUCLEOTIDE SEQUENCE [LARGE SCALE GENOMIC DNA]</scope>
    <source>
        <strain evidence="3 4">FJI-L2-BK-P2</strain>
    </source>
</reference>
<feature type="transmembrane region" description="Helical" evidence="2">
    <location>
        <begin position="749"/>
        <end position="770"/>
    </location>
</feature>
<dbReference type="AlphaFoldDB" id="A0AAN8I798"/>
<feature type="compositionally biased region" description="Basic residues" evidence="1">
    <location>
        <begin position="894"/>
        <end position="904"/>
    </location>
</feature>
<organism evidence="3 4">
    <name type="scientific">Knufia fluminis</name>
    <dbReference type="NCBI Taxonomy" id="191047"/>
    <lineage>
        <taxon>Eukaryota</taxon>
        <taxon>Fungi</taxon>
        <taxon>Dikarya</taxon>
        <taxon>Ascomycota</taxon>
        <taxon>Pezizomycotina</taxon>
        <taxon>Eurotiomycetes</taxon>
        <taxon>Chaetothyriomycetidae</taxon>
        <taxon>Chaetothyriales</taxon>
        <taxon>Trichomeriaceae</taxon>
        <taxon>Knufia</taxon>
    </lineage>
</organism>
<proteinExistence type="predicted"/>
<feature type="compositionally biased region" description="Polar residues" evidence="1">
    <location>
        <begin position="1"/>
        <end position="12"/>
    </location>
</feature>
<dbReference type="EMBL" id="JAKLMC020000013">
    <property type="protein sequence ID" value="KAK5952941.1"/>
    <property type="molecule type" value="Genomic_DNA"/>
</dbReference>
<evidence type="ECO:0000313" key="4">
    <source>
        <dbReference type="Proteomes" id="UP001316803"/>
    </source>
</evidence>
<feature type="region of interest" description="Disordered" evidence="1">
    <location>
        <begin position="1"/>
        <end position="66"/>
    </location>
</feature>
<feature type="transmembrane region" description="Helical" evidence="2">
    <location>
        <begin position="291"/>
        <end position="311"/>
    </location>
</feature>
<keyword evidence="4" id="KW-1185">Reference proteome</keyword>
<evidence type="ECO:0000313" key="3">
    <source>
        <dbReference type="EMBL" id="KAK5952941.1"/>
    </source>
</evidence>
<feature type="compositionally biased region" description="Polar residues" evidence="1">
    <location>
        <begin position="113"/>
        <end position="127"/>
    </location>
</feature>
<gene>
    <name evidence="3" type="ORF">OHC33_006062</name>
</gene>
<feature type="transmembrane region" description="Helical" evidence="2">
    <location>
        <begin position="175"/>
        <end position="202"/>
    </location>
</feature>
<dbReference type="Proteomes" id="UP001316803">
    <property type="component" value="Unassembled WGS sequence"/>
</dbReference>
<feature type="region of interest" description="Disordered" evidence="1">
    <location>
        <begin position="93"/>
        <end position="143"/>
    </location>
</feature>
<feature type="compositionally biased region" description="Basic and acidic residues" evidence="1">
    <location>
        <begin position="51"/>
        <end position="66"/>
    </location>
</feature>
<name>A0AAN8I798_9EURO</name>
<keyword evidence="2" id="KW-0472">Membrane</keyword>
<accession>A0AAN8I798</accession>
<feature type="compositionally biased region" description="Low complexity" evidence="1">
    <location>
        <begin position="859"/>
        <end position="871"/>
    </location>
</feature>